<dbReference type="AlphaFoldDB" id="A0A814LIX9"/>
<dbReference type="Proteomes" id="UP000663879">
    <property type="component" value="Unassembled WGS sequence"/>
</dbReference>
<dbReference type="EMBL" id="CAJNOC010005959">
    <property type="protein sequence ID" value="CAF1066414.1"/>
    <property type="molecule type" value="Genomic_DNA"/>
</dbReference>
<evidence type="ECO:0000313" key="2">
    <source>
        <dbReference type="Proteomes" id="UP000663879"/>
    </source>
</evidence>
<sequence>MPDDPKCKQIYDYFQRKWIKTRNPELWNHYDSLTRTNYRVEGFHSSINKLLPNPHPNLYVLIDFLKQQQCCTLLSYLRCQQRIYARKPPVKDGKNLILELFKVKYNSSLNFSEFFRGLNYYIQYPNDKIIELDIRDERYDIEDDFVTTIASITFEKNDESILPDLNWKNRSNENENTIETVYVSDILHSASTVLYEADSQSDQNQPTTSYAVSSSGSSIAITKRGILADLVKEIQDEIDDDSFDYVKNNINYESVQQVFARNRAQTEFVESAVSRRAIF</sequence>
<accession>A0A814LIX9</accession>
<comment type="caution">
    <text evidence="1">The sequence shown here is derived from an EMBL/GenBank/DDBJ whole genome shotgun (WGS) entry which is preliminary data.</text>
</comment>
<dbReference type="OrthoDB" id="10003725at2759"/>
<proteinExistence type="predicted"/>
<evidence type="ECO:0008006" key="3">
    <source>
        <dbReference type="Google" id="ProtNLM"/>
    </source>
</evidence>
<protein>
    <recommendedName>
        <fullName evidence="3">MULE transposase domain-containing protein</fullName>
    </recommendedName>
</protein>
<organism evidence="1 2">
    <name type="scientific">Brachionus calyciflorus</name>
    <dbReference type="NCBI Taxonomy" id="104777"/>
    <lineage>
        <taxon>Eukaryota</taxon>
        <taxon>Metazoa</taxon>
        <taxon>Spiralia</taxon>
        <taxon>Gnathifera</taxon>
        <taxon>Rotifera</taxon>
        <taxon>Eurotatoria</taxon>
        <taxon>Monogononta</taxon>
        <taxon>Pseudotrocha</taxon>
        <taxon>Ploima</taxon>
        <taxon>Brachionidae</taxon>
        <taxon>Brachionus</taxon>
    </lineage>
</organism>
<evidence type="ECO:0000313" key="1">
    <source>
        <dbReference type="EMBL" id="CAF1066414.1"/>
    </source>
</evidence>
<reference evidence="1" key="1">
    <citation type="submission" date="2021-02" db="EMBL/GenBank/DDBJ databases">
        <authorList>
            <person name="Nowell W R."/>
        </authorList>
    </citation>
    <scope>NUCLEOTIDE SEQUENCE</scope>
    <source>
        <strain evidence="1">Ploen Becks lab</strain>
    </source>
</reference>
<name>A0A814LIX9_9BILA</name>
<gene>
    <name evidence="1" type="ORF">OXX778_LOCUS19521</name>
</gene>
<keyword evidence="2" id="KW-1185">Reference proteome</keyword>